<comment type="caution">
    <text evidence="6">The sequence shown here is derived from an EMBL/GenBank/DDBJ whole genome shotgun (WGS) entry which is preliminary data.</text>
</comment>
<comment type="similarity">
    <text evidence="1">Belongs to the 'GDSL' lipolytic enzyme family.</text>
</comment>
<evidence type="ECO:0000256" key="1">
    <source>
        <dbReference type="ARBA" id="ARBA00008668"/>
    </source>
</evidence>
<dbReference type="GO" id="GO:0016042">
    <property type="term" value="P:lipid catabolic process"/>
    <property type="evidence" value="ECO:0007669"/>
    <property type="project" value="UniProtKB-KW"/>
</dbReference>
<keyword evidence="3" id="KW-0442">Lipid degradation</keyword>
<evidence type="ECO:0000256" key="5">
    <source>
        <dbReference type="SAM" id="SignalP"/>
    </source>
</evidence>
<accession>A0ABD2ZI22</accession>
<proteinExistence type="inferred from homology"/>
<dbReference type="Proteomes" id="UP001630127">
    <property type="component" value="Unassembled WGS sequence"/>
</dbReference>
<evidence type="ECO:0000256" key="2">
    <source>
        <dbReference type="ARBA" id="ARBA00022801"/>
    </source>
</evidence>
<protein>
    <recommendedName>
        <fullName evidence="8">GDSL esterase/lipase</fullName>
    </recommendedName>
</protein>
<dbReference type="InterPro" id="IPR036514">
    <property type="entry name" value="SGNH_hydro_sf"/>
</dbReference>
<dbReference type="Pfam" id="PF00657">
    <property type="entry name" value="Lipase_GDSL"/>
    <property type="match status" value="1"/>
</dbReference>
<keyword evidence="2" id="KW-0378">Hydrolase</keyword>
<sequence>MSIQVFLLSILLIYGTSLGGFGVEGSHRGHKHYHRKNKHHLHSKFGIKKLFVFGDSYADTGNVPEMWTDKPYGTTFPGKPDGRYSDGHIFTDFVAEYLGLESPMPYMLREYNKKKLHYGMNFAFGGAGAFQTLFPRPNISTQVGYFEELINNELYTTYDLEKSLALVTLSGNDYSAFIARGGNYADLLVTFIPEVVNELARNLKRISKLGVKRIAVGSLPPLGCVPFITKPGGYMKCDELDNLGSDQHNLLLTDAVAKLNNESLSTDFGMLNLDSTFLTIFNHSGYPKENLKLATPYKPCCEGVGNYSCGDVDKNGKAMYTVCQNPKSAFFWDRVHPTQAGWRSIVAILKPLLKEISKFS</sequence>
<organism evidence="6 7">
    <name type="scientific">Cinchona calisaya</name>
    <dbReference type="NCBI Taxonomy" id="153742"/>
    <lineage>
        <taxon>Eukaryota</taxon>
        <taxon>Viridiplantae</taxon>
        <taxon>Streptophyta</taxon>
        <taxon>Embryophyta</taxon>
        <taxon>Tracheophyta</taxon>
        <taxon>Spermatophyta</taxon>
        <taxon>Magnoliopsida</taxon>
        <taxon>eudicotyledons</taxon>
        <taxon>Gunneridae</taxon>
        <taxon>Pentapetalae</taxon>
        <taxon>asterids</taxon>
        <taxon>lamiids</taxon>
        <taxon>Gentianales</taxon>
        <taxon>Rubiaceae</taxon>
        <taxon>Cinchonoideae</taxon>
        <taxon>Cinchoneae</taxon>
        <taxon>Cinchona</taxon>
    </lineage>
</organism>
<feature type="signal peptide" evidence="5">
    <location>
        <begin position="1"/>
        <end position="19"/>
    </location>
</feature>
<dbReference type="InterPro" id="IPR001087">
    <property type="entry name" value="GDSL"/>
</dbReference>
<feature type="chain" id="PRO_5044761668" description="GDSL esterase/lipase" evidence="5">
    <location>
        <begin position="20"/>
        <end position="360"/>
    </location>
</feature>
<keyword evidence="4" id="KW-0443">Lipid metabolism</keyword>
<evidence type="ECO:0000313" key="6">
    <source>
        <dbReference type="EMBL" id="KAL3518784.1"/>
    </source>
</evidence>
<keyword evidence="7" id="KW-1185">Reference proteome</keyword>
<gene>
    <name evidence="6" type="ORF">ACH5RR_021373</name>
</gene>
<dbReference type="Gene3D" id="3.40.50.1110">
    <property type="entry name" value="SGNH hydrolase"/>
    <property type="match status" value="1"/>
</dbReference>
<dbReference type="GO" id="GO:0016787">
    <property type="term" value="F:hydrolase activity"/>
    <property type="evidence" value="ECO:0007669"/>
    <property type="project" value="UniProtKB-KW"/>
</dbReference>
<reference evidence="6 7" key="1">
    <citation type="submission" date="2024-11" db="EMBL/GenBank/DDBJ databases">
        <title>A near-complete genome assembly of Cinchona calisaya.</title>
        <authorList>
            <person name="Lian D.C."/>
            <person name="Zhao X.W."/>
            <person name="Wei L."/>
        </authorList>
    </citation>
    <scope>NUCLEOTIDE SEQUENCE [LARGE SCALE GENOMIC DNA]</scope>
    <source>
        <tissue evidence="6">Nenye</tissue>
    </source>
</reference>
<dbReference type="EMBL" id="JBJUIK010000009">
    <property type="protein sequence ID" value="KAL3518784.1"/>
    <property type="molecule type" value="Genomic_DNA"/>
</dbReference>
<dbReference type="SUPFAM" id="SSF52266">
    <property type="entry name" value="SGNH hydrolase"/>
    <property type="match status" value="1"/>
</dbReference>
<dbReference type="AlphaFoldDB" id="A0ABD2ZI22"/>
<keyword evidence="5" id="KW-0732">Signal</keyword>
<dbReference type="PANTHER" id="PTHR46020">
    <property type="entry name" value="OSJNBB0059K02.9 PROTEIN"/>
    <property type="match status" value="1"/>
</dbReference>
<dbReference type="PANTHER" id="PTHR46020:SF4">
    <property type="entry name" value="OS04G0650200 PROTEIN"/>
    <property type="match status" value="1"/>
</dbReference>
<evidence type="ECO:0000256" key="4">
    <source>
        <dbReference type="ARBA" id="ARBA00023098"/>
    </source>
</evidence>
<evidence type="ECO:0000256" key="3">
    <source>
        <dbReference type="ARBA" id="ARBA00022963"/>
    </source>
</evidence>
<name>A0ABD2ZI22_9GENT</name>
<evidence type="ECO:0008006" key="8">
    <source>
        <dbReference type="Google" id="ProtNLM"/>
    </source>
</evidence>
<evidence type="ECO:0000313" key="7">
    <source>
        <dbReference type="Proteomes" id="UP001630127"/>
    </source>
</evidence>